<dbReference type="PANTHER" id="PTHR46585">
    <property type="entry name" value="INTEGRASE CORE DOMAIN CONTAINING PROTEIN"/>
    <property type="match status" value="1"/>
</dbReference>
<gene>
    <name evidence="3" type="ORF">GEV33_000698</name>
</gene>
<comment type="caution">
    <text evidence="3">The sequence shown here is derived from an EMBL/GenBank/DDBJ whole genome shotgun (WGS) entry which is preliminary data.</text>
</comment>
<dbReference type="InterPro" id="IPR012337">
    <property type="entry name" value="RNaseH-like_sf"/>
</dbReference>
<dbReference type="EMBL" id="JABDTM020004387">
    <property type="protein sequence ID" value="KAH0822093.1"/>
    <property type="molecule type" value="Genomic_DNA"/>
</dbReference>
<name>A0A8J6HZ40_TENMO</name>
<dbReference type="InterPro" id="IPR036397">
    <property type="entry name" value="RNaseH_sf"/>
</dbReference>
<evidence type="ECO:0000256" key="1">
    <source>
        <dbReference type="SAM" id="MobiDB-lite"/>
    </source>
</evidence>
<reference evidence="3" key="1">
    <citation type="journal article" date="2020" name="J Insects Food Feed">
        <title>The yellow mealworm (Tenebrio molitor) genome: a resource for the emerging insects as food and feed industry.</title>
        <authorList>
            <person name="Eriksson T."/>
            <person name="Andere A."/>
            <person name="Kelstrup H."/>
            <person name="Emery V."/>
            <person name="Picard C."/>
        </authorList>
    </citation>
    <scope>NUCLEOTIDE SEQUENCE</scope>
    <source>
        <strain evidence="3">Stoneville</strain>
        <tissue evidence="3">Whole head</tissue>
    </source>
</reference>
<organism evidence="3 4">
    <name type="scientific">Tenebrio molitor</name>
    <name type="common">Yellow mealworm beetle</name>
    <dbReference type="NCBI Taxonomy" id="7067"/>
    <lineage>
        <taxon>Eukaryota</taxon>
        <taxon>Metazoa</taxon>
        <taxon>Ecdysozoa</taxon>
        <taxon>Arthropoda</taxon>
        <taxon>Hexapoda</taxon>
        <taxon>Insecta</taxon>
        <taxon>Pterygota</taxon>
        <taxon>Neoptera</taxon>
        <taxon>Endopterygota</taxon>
        <taxon>Coleoptera</taxon>
        <taxon>Polyphaga</taxon>
        <taxon>Cucujiformia</taxon>
        <taxon>Tenebrionidae</taxon>
        <taxon>Tenebrio</taxon>
    </lineage>
</organism>
<evidence type="ECO:0000313" key="4">
    <source>
        <dbReference type="Proteomes" id="UP000719412"/>
    </source>
</evidence>
<reference evidence="3" key="2">
    <citation type="submission" date="2021-08" db="EMBL/GenBank/DDBJ databases">
        <authorList>
            <person name="Eriksson T."/>
        </authorList>
    </citation>
    <scope>NUCLEOTIDE SEQUENCE</scope>
    <source>
        <strain evidence="3">Stoneville</strain>
        <tissue evidence="3">Whole head</tissue>
    </source>
</reference>
<keyword evidence="4" id="KW-1185">Reference proteome</keyword>
<dbReference type="Proteomes" id="UP000719412">
    <property type="component" value="Unassembled WGS sequence"/>
</dbReference>
<evidence type="ECO:0000313" key="3">
    <source>
        <dbReference type="EMBL" id="KAH0822093.1"/>
    </source>
</evidence>
<feature type="region of interest" description="Disordered" evidence="1">
    <location>
        <begin position="234"/>
        <end position="274"/>
    </location>
</feature>
<accession>A0A8J6HZ40</accession>
<sequence length="774" mass="89043">MTNSLHLLESDDGWDTDKKIENGLFSVIRETYKNEPTFWEIHPFTAIIAGPTACGKTVFTKTFIDNLSAMCDTAFAKIIWYYDEMQPIYDGENVEYIHGLPDMNSFTGVHPILIILEYLMGETGKSVIDIRKGHITRKGQRDISLNANYLIYFKNPRDKMQINYLAREISPENSKFVQEAYANATGRPHGYLLFDLKQDTPDEYRLRTNILPNERPFEVIGNWKRRAFISNQRAGEKDFSSSPETPNSREGGDKNSSYKMKKRRGKSGKSTDAAKFLKSDRLNELYYDPANTASFSSKRKLHEKVKKNTTLTDVDEWLQSQNTYTLHKQATRKFQRNSKYTWVRPLKSKSGTDVAGAFEDIFSADGRIPVNIQSDKGGEFIAGKVQRLFKKYDIKFYVAQNDDLKAAVVERVNRTLKSKMFKYFTHKNTYRYIDVLQDFVSAYNGSVHRTIKMAPKDVDRNNILQVYRNTYKDDDDDKNIRSPKNIWRFIANMNGDEEEFYLTLLNNSSMAYFPENKTSTFCNQLPKTVHLEGSWVVGVSEIMYPCSIISISDEENTMYFNDVRVAYWVDDKIKSGTYKSIDLLIANKHNFKNIEVLVMHKEKIEAGNYGTIEDIVTALNSHVGFLRDNVNFNIHPGSRKIAVACTSPHLAGLYLTLKLSLMLGFEPNQNILNKTSPYSSNILLGIPSQIFLYTDIIEPQSIGDVYAKVIRAAVIDSKSYMYGSHQVQMYNQPHYIPVMKREFENILIDIRTATGAIPIRDFLFKLHFKRAKKS</sequence>
<proteinExistence type="predicted"/>
<dbReference type="PROSITE" id="PS50994">
    <property type="entry name" value="INTEGRASE"/>
    <property type="match status" value="1"/>
</dbReference>
<evidence type="ECO:0000259" key="2">
    <source>
        <dbReference type="PROSITE" id="PS50994"/>
    </source>
</evidence>
<dbReference type="InterPro" id="IPR001584">
    <property type="entry name" value="Integrase_cat-core"/>
</dbReference>
<dbReference type="AlphaFoldDB" id="A0A8J6HZ40"/>
<dbReference type="Gene3D" id="3.30.420.10">
    <property type="entry name" value="Ribonuclease H-like superfamily/Ribonuclease H"/>
    <property type="match status" value="1"/>
</dbReference>
<dbReference type="SUPFAM" id="SSF53098">
    <property type="entry name" value="Ribonuclease H-like"/>
    <property type="match status" value="1"/>
</dbReference>
<dbReference type="GO" id="GO:0015074">
    <property type="term" value="P:DNA integration"/>
    <property type="evidence" value="ECO:0007669"/>
    <property type="project" value="InterPro"/>
</dbReference>
<dbReference type="GO" id="GO:0003676">
    <property type="term" value="F:nucleic acid binding"/>
    <property type="evidence" value="ECO:0007669"/>
    <property type="project" value="InterPro"/>
</dbReference>
<feature type="domain" description="Integrase catalytic" evidence="2">
    <location>
        <begin position="338"/>
        <end position="463"/>
    </location>
</feature>
<protein>
    <recommendedName>
        <fullName evidence="2">Integrase catalytic domain-containing protein</fullName>
    </recommendedName>
</protein>
<dbReference type="PANTHER" id="PTHR46585:SF1">
    <property type="entry name" value="CHROMO DOMAIN-CONTAINING PROTEIN"/>
    <property type="match status" value="1"/>
</dbReference>